<dbReference type="Proteomes" id="UP000828251">
    <property type="component" value="Unassembled WGS sequence"/>
</dbReference>
<sequence>MSSIWLREEKGSVDGNRLGVNSGGYSGWRDRGRSGFDKNIDLILGFNLEGKRAYSWKGKERKLLGQFQSPMDHDLENEVIMGKEGKKRARGDIEDSNSMGGRHRRISETTQSLSAAAKRQADR</sequence>
<evidence type="ECO:0000256" key="1">
    <source>
        <dbReference type="SAM" id="MobiDB-lite"/>
    </source>
</evidence>
<feature type="region of interest" description="Disordered" evidence="1">
    <location>
        <begin position="74"/>
        <end position="123"/>
    </location>
</feature>
<evidence type="ECO:0000313" key="3">
    <source>
        <dbReference type="Proteomes" id="UP000828251"/>
    </source>
</evidence>
<dbReference type="EMBL" id="JAIQCV010000010">
    <property type="protein sequence ID" value="KAH1057268.1"/>
    <property type="molecule type" value="Genomic_DNA"/>
</dbReference>
<evidence type="ECO:0000313" key="2">
    <source>
        <dbReference type="EMBL" id="KAH1057268.1"/>
    </source>
</evidence>
<feature type="compositionally biased region" description="Basic and acidic residues" evidence="1">
    <location>
        <begin position="74"/>
        <end position="84"/>
    </location>
</feature>
<gene>
    <name evidence="2" type="ORF">J1N35_035333</name>
</gene>
<keyword evidence="3" id="KW-1185">Reference proteome</keyword>
<accession>A0A9D3UTV5</accession>
<reference evidence="2 3" key="1">
    <citation type="journal article" date="2021" name="Plant Biotechnol. J.">
        <title>Multi-omics assisted identification of the key and species-specific regulatory components of drought-tolerant mechanisms in Gossypium stocksii.</title>
        <authorList>
            <person name="Yu D."/>
            <person name="Ke L."/>
            <person name="Zhang D."/>
            <person name="Wu Y."/>
            <person name="Sun Y."/>
            <person name="Mei J."/>
            <person name="Sun J."/>
            <person name="Sun Y."/>
        </authorList>
    </citation>
    <scope>NUCLEOTIDE SEQUENCE [LARGE SCALE GENOMIC DNA]</scope>
    <source>
        <strain evidence="3">cv. E1</strain>
        <tissue evidence="2">Leaf</tissue>
    </source>
</reference>
<proteinExistence type="predicted"/>
<protein>
    <submittedName>
        <fullName evidence="2">Uncharacterized protein</fullName>
    </submittedName>
</protein>
<organism evidence="2 3">
    <name type="scientific">Gossypium stocksii</name>
    <dbReference type="NCBI Taxonomy" id="47602"/>
    <lineage>
        <taxon>Eukaryota</taxon>
        <taxon>Viridiplantae</taxon>
        <taxon>Streptophyta</taxon>
        <taxon>Embryophyta</taxon>
        <taxon>Tracheophyta</taxon>
        <taxon>Spermatophyta</taxon>
        <taxon>Magnoliopsida</taxon>
        <taxon>eudicotyledons</taxon>
        <taxon>Gunneridae</taxon>
        <taxon>Pentapetalae</taxon>
        <taxon>rosids</taxon>
        <taxon>malvids</taxon>
        <taxon>Malvales</taxon>
        <taxon>Malvaceae</taxon>
        <taxon>Malvoideae</taxon>
        <taxon>Gossypium</taxon>
    </lineage>
</organism>
<dbReference type="OrthoDB" id="996567at2759"/>
<comment type="caution">
    <text evidence="2">The sequence shown here is derived from an EMBL/GenBank/DDBJ whole genome shotgun (WGS) entry which is preliminary data.</text>
</comment>
<feature type="non-terminal residue" evidence="2">
    <location>
        <position position="123"/>
    </location>
</feature>
<name>A0A9D3UTV5_9ROSI</name>
<dbReference type="AlphaFoldDB" id="A0A9D3UTV5"/>